<reference evidence="2" key="1">
    <citation type="submission" date="2018-01" db="EMBL/GenBank/DDBJ databases">
        <title>An insight into the sialome of Amazonian anophelines.</title>
        <authorList>
            <person name="Ribeiro J.M."/>
            <person name="Scarpassa V."/>
            <person name="Calvo E."/>
        </authorList>
    </citation>
    <scope>NUCLEOTIDE SEQUENCE</scope>
    <source>
        <tissue evidence="2">Salivary glands</tissue>
    </source>
</reference>
<protein>
    <submittedName>
        <fullName evidence="2">Putative secreted protein</fullName>
    </submittedName>
</protein>
<name>A0A2M4C9S4_9DIPT</name>
<evidence type="ECO:0000256" key="1">
    <source>
        <dbReference type="SAM" id="SignalP"/>
    </source>
</evidence>
<feature type="chain" id="PRO_5014895467" evidence="1">
    <location>
        <begin position="23"/>
        <end position="100"/>
    </location>
</feature>
<evidence type="ECO:0000313" key="2">
    <source>
        <dbReference type="EMBL" id="MBW61718.1"/>
    </source>
</evidence>
<feature type="signal peptide" evidence="1">
    <location>
        <begin position="1"/>
        <end position="22"/>
    </location>
</feature>
<proteinExistence type="predicted"/>
<sequence>MLFYTLFSCFLLSIILTRSVYMDVVIRMSISLGYSTTQEMPKGYEPDLLSGISRSLYRAGEVFSKISFRFSKTCPWYLKPYVFHAFCPFLIAQSLCTCFV</sequence>
<keyword evidence="1" id="KW-0732">Signal</keyword>
<dbReference type="EMBL" id="GGFJ01012577">
    <property type="protein sequence ID" value="MBW61718.1"/>
    <property type="molecule type" value="Transcribed_RNA"/>
</dbReference>
<accession>A0A2M4C9S4</accession>
<dbReference type="AlphaFoldDB" id="A0A2M4C9S4"/>
<organism evidence="2">
    <name type="scientific">Anopheles marajoara</name>
    <dbReference type="NCBI Taxonomy" id="58244"/>
    <lineage>
        <taxon>Eukaryota</taxon>
        <taxon>Metazoa</taxon>
        <taxon>Ecdysozoa</taxon>
        <taxon>Arthropoda</taxon>
        <taxon>Hexapoda</taxon>
        <taxon>Insecta</taxon>
        <taxon>Pterygota</taxon>
        <taxon>Neoptera</taxon>
        <taxon>Endopterygota</taxon>
        <taxon>Diptera</taxon>
        <taxon>Nematocera</taxon>
        <taxon>Culicoidea</taxon>
        <taxon>Culicidae</taxon>
        <taxon>Anophelinae</taxon>
        <taxon>Anopheles</taxon>
    </lineage>
</organism>